<evidence type="ECO:0000256" key="1">
    <source>
        <dbReference type="SAM" id="Phobius"/>
    </source>
</evidence>
<comment type="caution">
    <text evidence="2">The sequence shown here is derived from an EMBL/GenBank/DDBJ whole genome shotgun (WGS) entry which is preliminary data.</text>
</comment>
<name>A0A4R4KA18_9BACT</name>
<evidence type="ECO:0000313" key="3">
    <source>
        <dbReference type="Proteomes" id="UP000295706"/>
    </source>
</evidence>
<keyword evidence="3" id="KW-1185">Reference proteome</keyword>
<organism evidence="2 3">
    <name type="scientific">Arundinibacter roseus</name>
    <dbReference type="NCBI Taxonomy" id="2070510"/>
    <lineage>
        <taxon>Bacteria</taxon>
        <taxon>Pseudomonadati</taxon>
        <taxon>Bacteroidota</taxon>
        <taxon>Cytophagia</taxon>
        <taxon>Cytophagales</taxon>
        <taxon>Spirosomataceae</taxon>
        <taxon>Arundinibacter</taxon>
    </lineage>
</organism>
<dbReference type="AlphaFoldDB" id="A0A4R4KA18"/>
<feature type="transmembrane region" description="Helical" evidence="1">
    <location>
        <begin position="148"/>
        <end position="169"/>
    </location>
</feature>
<proteinExistence type="predicted"/>
<protein>
    <submittedName>
        <fullName evidence="2">Uncharacterized protein</fullName>
    </submittedName>
</protein>
<reference evidence="2 3" key="1">
    <citation type="submission" date="2019-02" db="EMBL/GenBank/DDBJ databases">
        <title>Arundinibacter roseus gen. nov., sp. nov., a new member of the family Cytophagaceae.</title>
        <authorList>
            <person name="Szuroczki S."/>
            <person name="Khayer B."/>
            <person name="Sproer C."/>
            <person name="Toumi M."/>
            <person name="Szabo A."/>
            <person name="Felfoldi T."/>
            <person name="Schumann P."/>
            <person name="Toth E."/>
        </authorList>
    </citation>
    <scope>NUCLEOTIDE SEQUENCE [LARGE SCALE GENOMIC DNA]</scope>
    <source>
        <strain evidence="2 3">DMA-k-7a</strain>
    </source>
</reference>
<keyword evidence="1" id="KW-1133">Transmembrane helix</keyword>
<accession>A0A4R4KA18</accession>
<keyword evidence="1" id="KW-0812">Transmembrane</keyword>
<gene>
    <name evidence="2" type="ORF">EZE20_16390</name>
</gene>
<sequence>MCTKVVAVHGQEKENLPQGVFLNDTIVVGKPFSYAFSYRHGAETEVFFPDSSYDFSPFTFLHQEFYTTRTDTSGSLDSTIYTLVAFEVKPRQVLRLPVYVLADVDCTAVYTAPDTVYLKLTLPATSRPDTLSLLPETEIGFLQRQFNYPVFLAALLTLGFVSFIIYWLFGTGILRQWRIFQLHRRHSEFVRAFNRFNRTARERDSTVEAEKAVVLWKNYLERVEKKPFATYTTREIVDNIPDEALENALKDIDRIIYGQVKSEKMDPSLQVLKNVAQRLYRQRRLEISRKNKETIQ</sequence>
<dbReference type="EMBL" id="SMJU01000010">
    <property type="protein sequence ID" value="TDB63502.1"/>
    <property type="molecule type" value="Genomic_DNA"/>
</dbReference>
<keyword evidence="1" id="KW-0472">Membrane</keyword>
<dbReference type="OrthoDB" id="848790at2"/>
<evidence type="ECO:0000313" key="2">
    <source>
        <dbReference type="EMBL" id="TDB63502.1"/>
    </source>
</evidence>
<dbReference type="Proteomes" id="UP000295706">
    <property type="component" value="Unassembled WGS sequence"/>
</dbReference>